<accession>A0ABQ6H5K8</accession>
<keyword evidence="1" id="KW-0732">Signal</keyword>
<sequence length="186" mass="20528">MQHRIVGLLLSALLAVGCSTAQQEIKPTTSQLAISSVQDAPFFYPKGANFAIAPKFVSSEIVSQAQEQALYQSMTYYLEQAFKARGYNFVTMEQAPDFVVKFAVALSKDLTDEMISEHFGVTPGLSNEPSLNKASVLIAVDDHKTEQRFWRGAAQGFAKEDVAPSSREQRLKSVINKVLMQFDTQG</sequence>
<evidence type="ECO:0000313" key="3">
    <source>
        <dbReference type="EMBL" id="GLX82897.1"/>
    </source>
</evidence>
<name>A0ABQ6H5K8_9GAMM</name>
<dbReference type="InterPro" id="IPR025411">
    <property type="entry name" value="DUF4136"/>
</dbReference>
<dbReference type="EMBL" id="BSSU01000011">
    <property type="protein sequence ID" value="GLX82897.1"/>
    <property type="molecule type" value="Genomic_DNA"/>
</dbReference>
<gene>
    <name evidence="3" type="ORF">theurythT_23490</name>
</gene>
<keyword evidence="4" id="KW-1185">Reference proteome</keyword>
<proteinExistence type="predicted"/>
<dbReference type="PROSITE" id="PS51257">
    <property type="entry name" value="PROKAR_LIPOPROTEIN"/>
    <property type="match status" value="1"/>
</dbReference>
<comment type="caution">
    <text evidence="3">The sequence shown here is derived from an EMBL/GenBank/DDBJ whole genome shotgun (WGS) entry which is preliminary data.</text>
</comment>
<evidence type="ECO:0000313" key="4">
    <source>
        <dbReference type="Proteomes" id="UP001157133"/>
    </source>
</evidence>
<evidence type="ECO:0000256" key="1">
    <source>
        <dbReference type="SAM" id="SignalP"/>
    </source>
</evidence>
<organism evidence="3 4">
    <name type="scientific">Thalassotalea eurytherma</name>
    <dbReference type="NCBI Taxonomy" id="1144278"/>
    <lineage>
        <taxon>Bacteria</taxon>
        <taxon>Pseudomonadati</taxon>
        <taxon>Pseudomonadota</taxon>
        <taxon>Gammaproteobacteria</taxon>
        <taxon>Alteromonadales</taxon>
        <taxon>Colwelliaceae</taxon>
        <taxon>Thalassotalea</taxon>
    </lineage>
</organism>
<feature type="signal peptide" evidence="1">
    <location>
        <begin position="1"/>
        <end position="21"/>
    </location>
</feature>
<dbReference type="Pfam" id="PF13590">
    <property type="entry name" value="DUF4136"/>
    <property type="match status" value="1"/>
</dbReference>
<feature type="domain" description="DUF4136" evidence="2">
    <location>
        <begin position="55"/>
        <end position="182"/>
    </location>
</feature>
<evidence type="ECO:0000259" key="2">
    <source>
        <dbReference type="Pfam" id="PF13590"/>
    </source>
</evidence>
<feature type="chain" id="PRO_5046181767" description="DUF4136 domain-containing protein" evidence="1">
    <location>
        <begin position="22"/>
        <end position="186"/>
    </location>
</feature>
<reference evidence="3 4" key="1">
    <citation type="submission" date="2023-03" db="EMBL/GenBank/DDBJ databases">
        <title>Draft genome sequence of Thalassotalea eurytherma JCM 18482T.</title>
        <authorList>
            <person name="Sawabe T."/>
        </authorList>
    </citation>
    <scope>NUCLEOTIDE SEQUENCE [LARGE SCALE GENOMIC DNA]</scope>
    <source>
        <strain evidence="3 4">JCM 18482</strain>
    </source>
</reference>
<dbReference type="RefSeq" id="WP_284208284.1">
    <property type="nucleotide sequence ID" value="NZ_BSSU01000011.1"/>
</dbReference>
<protein>
    <recommendedName>
        <fullName evidence="2">DUF4136 domain-containing protein</fullName>
    </recommendedName>
</protein>
<dbReference type="Proteomes" id="UP001157133">
    <property type="component" value="Unassembled WGS sequence"/>
</dbReference>